<dbReference type="Proteomes" id="UP000001702">
    <property type="component" value="Chromosome"/>
</dbReference>
<gene>
    <name evidence="1" type="ordered locus">PANA_3264</name>
</gene>
<reference evidence="1 2" key="1">
    <citation type="journal article" date="2010" name="J. Bacteriol.">
        <title>Genome sequence of Pantoea ananatis LMG20103, the causative agent of Eucalyptus blight and dieback.</title>
        <authorList>
            <person name="De Maayer P."/>
            <person name="Chan W.Y."/>
            <person name="Venter S.N."/>
            <person name="Toth I.K."/>
            <person name="Birch P.R."/>
            <person name="Joubert F."/>
            <person name="Coutinho T.A."/>
        </authorList>
    </citation>
    <scope>NUCLEOTIDE SEQUENCE [LARGE SCALE GENOMIC DNA]</scope>
    <source>
        <strain evidence="1 2">LMG 20103</strain>
    </source>
</reference>
<protein>
    <submittedName>
        <fullName evidence="1">Uncharacterized protein</fullName>
    </submittedName>
</protein>
<sequence length="115" mass="13245">MLSPRQRPTRWRVIVWLVSPCHYPPSTRLYFILVACASARQRPTRWRVIVWLVSLYHYPPSTRLYFNLAACASARQRPVLGIALSPVSFAVHLSHLALRSSGISLSYAERLRLSR</sequence>
<dbReference type="KEGG" id="pam:PANA_3264"/>
<evidence type="ECO:0000313" key="1">
    <source>
        <dbReference type="EMBL" id="ADD78431.1"/>
    </source>
</evidence>
<proteinExistence type="predicted"/>
<dbReference type="AlphaFoldDB" id="D4GMG3"/>
<accession>D4GMG3</accession>
<organism evidence="1 2">
    <name type="scientific">Pantoea ananatis (strain LMG 20103)</name>
    <dbReference type="NCBI Taxonomy" id="706191"/>
    <lineage>
        <taxon>Bacteria</taxon>
        <taxon>Pseudomonadati</taxon>
        <taxon>Pseudomonadota</taxon>
        <taxon>Gammaproteobacteria</taxon>
        <taxon>Enterobacterales</taxon>
        <taxon>Erwiniaceae</taxon>
        <taxon>Pantoea</taxon>
    </lineage>
</organism>
<name>D4GMG3_PANAM</name>
<keyword evidence="2" id="KW-1185">Reference proteome</keyword>
<dbReference type="EMBL" id="CP001875">
    <property type="protein sequence ID" value="ADD78431.1"/>
    <property type="molecule type" value="Genomic_DNA"/>
</dbReference>
<dbReference type="HOGENOM" id="CLU_2106592_0_0_6"/>
<evidence type="ECO:0000313" key="2">
    <source>
        <dbReference type="Proteomes" id="UP000001702"/>
    </source>
</evidence>